<dbReference type="InParanoid" id="A0A165MP88"/>
<keyword evidence="4" id="KW-1185">Reference proteome</keyword>
<feature type="chain" id="PRO_5007862664" evidence="2">
    <location>
        <begin position="28"/>
        <end position="373"/>
    </location>
</feature>
<protein>
    <submittedName>
        <fullName evidence="3">Uncharacterized protein</fullName>
    </submittedName>
</protein>
<organism evidence="3 4">
    <name type="scientific">Neolentinus lepideus HHB14362 ss-1</name>
    <dbReference type="NCBI Taxonomy" id="1314782"/>
    <lineage>
        <taxon>Eukaryota</taxon>
        <taxon>Fungi</taxon>
        <taxon>Dikarya</taxon>
        <taxon>Basidiomycota</taxon>
        <taxon>Agaricomycotina</taxon>
        <taxon>Agaricomycetes</taxon>
        <taxon>Gloeophyllales</taxon>
        <taxon>Gloeophyllaceae</taxon>
        <taxon>Neolentinus</taxon>
    </lineage>
</organism>
<accession>A0A165MP88</accession>
<evidence type="ECO:0000256" key="1">
    <source>
        <dbReference type="SAM" id="MobiDB-lite"/>
    </source>
</evidence>
<name>A0A165MP88_9AGAM</name>
<evidence type="ECO:0000313" key="3">
    <source>
        <dbReference type="EMBL" id="KZT18599.1"/>
    </source>
</evidence>
<dbReference type="AlphaFoldDB" id="A0A165MP88"/>
<evidence type="ECO:0000256" key="2">
    <source>
        <dbReference type="SAM" id="SignalP"/>
    </source>
</evidence>
<feature type="signal peptide" evidence="2">
    <location>
        <begin position="1"/>
        <end position="27"/>
    </location>
</feature>
<evidence type="ECO:0000313" key="4">
    <source>
        <dbReference type="Proteomes" id="UP000076761"/>
    </source>
</evidence>
<dbReference type="Proteomes" id="UP000076761">
    <property type="component" value="Unassembled WGS sequence"/>
</dbReference>
<dbReference type="EMBL" id="KV425670">
    <property type="protein sequence ID" value="KZT18599.1"/>
    <property type="molecule type" value="Genomic_DNA"/>
</dbReference>
<feature type="region of interest" description="Disordered" evidence="1">
    <location>
        <begin position="180"/>
        <end position="200"/>
    </location>
</feature>
<proteinExistence type="predicted"/>
<keyword evidence="2" id="KW-0732">Signal</keyword>
<sequence length="373" mass="40550">MLMGLNRVITLLIVALVDLWSVLPVRAAVPDVLTSCHQLMQQHHVLYDISSSIDIIEPIKAIPLQRASVRDSERAYSGGQLHGGKVAVVVGVGEEDDSPASVTRRSMNTDTRLAVMVMDVIVVHGHGMSLDAYSTGTISAAVSLSLLMTVTTAPRSSTAHACGLDSDPSTEVTIPARYHSASMSRDHNRSQTISSPVRKPRCSVNDSHFSLDELVRGSSLPATRYSRLLWSLDGFPAQGGLALSERGWIIERTWACGCTNCDPPFAVASAGGFRSRWVLDSLRLPRLMITTHFAIRVVPLPSFRVVSSFRVASSLVSRGEPTELHHDPRSGIVQHRCSELSSKTPSKRAPALVPRLAFLHKQADVRKPSESAR</sequence>
<gene>
    <name evidence="3" type="ORF">NEOLEDRAFT_1152519</name>
</gene>
<reference evidence="3 4" key="1">
    <citation type="journal article" date="2016" name="Mol. Biol. Evol.">
        <title>Comparative Genomics of Early-Diverging Mushroom-Forming Fungi Provides Insights into the Origins of Lignocellulose Decay Capabilities.</title>
        <authorList>
            <person name="Nagy L.G."/>
            <person name="Riley R."/>
            <person name="Tritt A."/>
            <person name="Adam C."/>
            <person name="Daum C."/>
            <person name="Floudas D."/>
            <person name="Sun H."/>
            <person name="Yadav J.S."/>
            <person name="Pangilinan J."/>
            <person name="Larsson K.H."/>
            <person name="Matsuura K."/>
            <person name="Barry K."/>
            <person name="Labutti K."/>
            <person name="Kuo R."/>
            <person name="Ohm R.A."/>
            <person name="Bhattacharya S.S."/>
            <person name="Shirouzu T."/>
            <person name="Yoshinaga Y."/>
            <person name="Martin F.M."/>
            <person name="Grigoriev I.V."/>
            <person name="Hibbett D.S."/>
        </authorList>
    </citation>
    <scope>NUCLEOTIDE SEQUENCE [LARGE SCALE GENOMIC DNA]</scope>
    <source>
        <strain evidence="3 4">HHB14362 ss-1</strain>
    </source>
</reference>